<dbReference type="Gene3D" id="1.10.260.40">
    <property type="entry name" value="lambda repressor-like DNA-binding domains"/>
    <property type="match status" value="1"/>
</dbReference>
<keyword evidence="6" id="KW-1185">Reference proteome</keyword>
<dbReference type="Pfam" id="PF13377">
    <property type="entry name" value="Peripla_BP_3"/>
    <property type="match status" value="1"/>
</dbReference>
<reference evidence="5 6" key="1">
    <citation type="journal article" date="2010" name="Stand. Genomic Sci.">
        <title>Complete genome sequence of Spirochaeta smaragdinae type strain (SEBR 4228).</title>
        <authorList>
            <person name="Mavromatis K."/>
            <person name="Yasawong M."/>
            <person name="Chertkov O."/>
            <person name="Lapidus A."/>
            <person name="Lucas S."/>
            <person name="Nolan M."/>
            <person name="Del Rio T.G."/>
            <person name="Tice H."/>
            <person name="Cheng J.F."/>
            <person name="Pitluck S."/>
            <person name="Liolios K."/>
            <person name="Ivanova N."/>
            <person name="Tapia R."/>
            <person name="Han C."/>
            <person name="Bruce D."/>
            <person name="Goodwin L."/>
            <person name="Pati A."/>
            <person name="Chen A."/>
            <person name="Palaniappan K."/>
            <person name="Land M."/>
            <person name="Hauser L."/>
            <person name="Chang Y.J."/>
            <person name="Jeffries C.D."/>
            <person name="Detter J.C."/>
            <person name="Rohde M."/>
            <person name="Brambilla E."/>
            <person name="Spring S."/>
            <person name="Goker M."/>
            <person name="Sikorski J."/>
            <person name="Woyke T."/>
            <person name="Bristow J."/>
            <person name="Eisen J.A."/>
            <person name="Markowitz V."/>
            <person name="Hugenholtz P."/>
            <person name="Klenk H.P."/>
            <person name="Kyrpides N.C."/>
        </authorList>
    </citation>
    <scope>NUCLEOTIDE SEQUENCE [LARGE SCALE GENOMIC DNA]</scope>
    <source>
        <strain evidence="6">DSM 11293 / JCM 15392 / SEBR 4228</strain>
    </source>
</reference>
<evidence type="ECO:0000313" key="6">
    <source>
        <dbReference type="Proteomes" id="UP000002318"/>
    </source>
</evidence>
<dbReference type="PROSITE" id="PS50932">
    <property type="entry name" value="HTH_LACI_2"/>
    <property type="match status" value="1"/>
</dbReference>
<dbReference type="AlphaFoldDB" id="E1RAR4"/>
<gene>
    <name evidence="5" type="ordered locus">Spirs_3336</name>
</gene>
<accession>E1RAR4</accession>
<name>E1RAR4_SEDSS</name>
<dbReference type="KEGG" id="ssm:Spirs_3336"/>
<protein>
    <submittedName>
        <fullName evidence="5">Transcriptional regulator, LacI family</fullName>
    </submittedName>
</protein>
<proteinExistence type="predicted"/>
<dbReference type="Gene3D" id="3.40.50.2300">
    <property type="match status" value="2"/>
</dbReference>
<dbReference type="CDD" id="cd06267">
    <property type="entry name" value="PBP1_LacI_sugar_binding-like"/>
    <property type="match status" value="1"/>
</dbReference>
<dbReference type="Pfam" id="PF00356">
    <property type="entry name" value="LacI"/>
    <property type="match status" value="1"/>
</dbReference>
<dbReference type="STRING" id="573413.Spirs_3336"/>
<evidence type="ECO:0000256" key="3">
    <source>
        <dbReference type="ARBA" id="ARBA00023163"/>
    </source>
</evidence>
<dbReference type="InterPro" id="IPR010982">
    <property type="entry name" value="Lambda_DNA-bd_dom_sf"/>
</dbReference>
<dbReference type="InterPro" id="IPR046335">
    <property type="entry name" value="LacI/GalR-like_sensor"/>
</dbReference>
<dbReference type="CDD" id="cd01392">
    <property type="entry name" value="HTH_LacI"/>
    <property type="match status" value="1"/>
</dbReference>
<dbReference type="InterPro" id="IPR028082">
    <property type="entry name" value="Peripla_BP_I"/>
</dbReference>
<dbReference type="eggNOG" id="COG1609">
    <property type="taxonomic scope" value="Bacteria"/>
</dbReference>
<organism evidence="5 6">
    <name type="scientific">Sediminispirochaeta smaragdinae (strain DSM 11293 / JCM 15392 / SEBR 4228)</name>
    <name type="common">Spirochaeta smaragdinae</name>
    <dbReference type="NCBI Taxonomy" id="573413"/>
    <lineage>
        <taxon>Bacteria</taxon>
        <taxon>Pseudomonadati</taxon>
        <taxon>Spirochaetota</taxon>
        <taxon>Spirochaetia</taxon>
        <taxon>Spirochaetales</taxon>
        <taxon>Spirochaetaceae</taxon>
        <taxon>Sediminispirochaeta</taxon>
    </lineage>
</organism>
<dbReference type="RefSeq" id="WP_013255891.1">
    <property type="nucleotide sequence ID" value="NC_014364.1"/>
</dbReference>
<dbReference type="EMBL" id="CP002116">
    <property type="protein sequence ID" value="ADK82432.1"/>
    <property type="molecule type" value="Genomic_DNA"/>
</dbReference>
<dbReference type="GO" id="GO:0000976">
    <property type="term" value="F:transcription cis-regulatory region binding"/>
    <property type="evidence" value="ECO:0007669"/>
    <property type="project" value="TreeGrafter"/>
</dbReference>
<dbReference type="SUPFAM" id="SSF47413">
    <property type="entry name" value="lambda repressor-like DNA-binding domains"/>
    <property type="match status" value="1"/>
</dbReference>
<keyword evidence="1" id="KW-0805">Transcription regulation</keyword>
<dbReference type="HOGENOM" id="CLU_037628_6_1_12"/>
<feature type="domain" description="HTH lacI-type" evidence="4">
    <location>
        <begin position="5"/>
        <end position="60"/>
    </location>
</feature>
<keyword evidence="3" id="KW-0804">Transcription</keyword>
<dbReference type="Proteomes" id="UP000002318">
    <property type="component" value="Chromosome"/>
</dbReference>
<dbReference type="GO" id="GO:0003700">
    <property type="term" value="F:DNA-binding transcription factor activity"/>
    <property type="evidence" value="ECO:0007669"/>
    <property type="project" value="TreeGrafter"/>
</dbReference>
<keyword evidence="2" id="KW-0238">DNA-binding</keyword>
<dbReference type="PANTHER" id="PTHR30146">
    <property type="entry name" value="LACI-RELATED TRANSCRIPTIONAL REPRESSOR"/>
    <property type="match status" value="1"/>
</dbReference>
<dbReference type="InterPro" id="IPR000843">
    <property type="entry name" value="HTH_LacI"/>
</dbReference>
<evidence type="ECO:0000259" key="4">
    <source>
        <dbReference type="PROSITE" id="PS50932"/>
    </source>
</evidence>
<sequence>MSQDVTILDVARAARLSKSTVSRVLSGNSYGVSSDAVERVEEAVRRLGYVRNTLASSMRTNRSKTILLIIPDITNSFWAEVARGVQDRFDSEGYSVVMANSDWEADRERRYIQLARMNRVDAVLINAPDIDMSELSGVRCPVVLLGERKGRGGFPVVGTDTFGAVTEALEYLYRLGHRDIALVHHDRPDSEGYGSSRLKAFRAFLNGKGLEDREDRIFTVPLVRESGAEIARTLSTMDKRPSAMIAGNDLVAVGFLQEARRNGISVPRDISVIGIDDIPSATMISPALTTIGKPKLEIGRMAAEIVLKMLAGVQVDPVTLLPAQLIIRETTRQREA</sequence>
<dbReference type="SMART" id="SM00354">
    <property type="entry name" value="HTH_LACI"/>
    <property type="match status" value="1"/>
</dbReference>
<dbReference type="OrthoDB" id="355989at2"/>
<dbReference type="SUPFAM" id="SSF53822">
    <property type="entry name" value="Periplasmic binding protein-like I"/>
    <property type="match status" value="1"/>
</dbReference>
<dbReference type="PANTHER" id="PTHR30146:SF109">
    <property type="entry name" value="HTH-TYPE TRANSCRIPTIONAL REGULATOR GALS"/>
    <property type="match status" value="1"/>
</dbReference>
<evidence type="ECO:0000256" key="2">
    <source>
        <dbReference type="ARBA" id="ARBA00023125"/>
    </source>
</evidence>
<evidence type="ECO:0000313" key="5">
    <source>
        <dbReference type="EMBL" id="ADK82432.1"/>
    </source>
</evidence>
<evidence type="ECO:0000256" key="1">
    <source>
        <dbReference type="ARBA" id="ARBA00023015"/>
    </source>
</evidence>